<gene>
    <name evidence="1" type="ORF">LS71_003320</name>
</gene>
<dbReference type="STRING" id="1677920.LS71_04590"/>
<dbReference type="OrthoDB" id="5339222at2"/>
<dbReference type="RefSeq" id="WP_034354306.1">
    <property type="nucleotide sequence ID" value="NZ_JRPR02000001.1"/>
</dbReference>
<sequence>MDIKQILQAHNIHTRIVPAELQVSFSMLTAANEPVFKKEYVSLSQHRYGSITQWLNKNKSKNRTEDTDEVLLELLVELYQKVENIEQILYNRAKQYVPLEHECIADSIGHSVICVPSTAFTEGQKYYLRVFLPVFPQRYIGIFARAIDAQIVVFEHIHQSDMEDFDSFVAQMERSMILDSKSLPKE</sequence>
<protein>
    <submittedName>
        <fullName evidence="1">Uncharacterized protein</fullName>
    </submittedName>
</protein>
<name>A0A4U8TCU0_9HELI</name>
<evidence type="ECO:0000313" key="1">
    <source>
        <dbReference type="EMBL" id="TLD97775.1"/>
    </source>
</evidence>
<comment type="caution">
    <text evidence="1">The sequence shown here is derived from an EMBL/GenBank/DDBJ whole genome shotgun (WGS) entry which is preliminary data.</text>
</comment>
<organism evidence="1 2">
    <name type="scientific">Helicobacter jaachi</name>
    <dbReference type="NCBI Taxonomy" id="1677920"/>
    <lineage>
        <taxon>Bacteria</taxon>
        <taxon>Pseudomonadati</taxon>
        <taxon>Campylobacterota</taxon>
        <taxon>Epsilonproteobacteria</taxon>
        <taxon>Campylobacterales</taxon>
        <taxon>Helicobacteraceae</taxon>
        <taxon>Helicobacter</taxon>
    </lineage>
</organism>
<dbReference type="Proteomes" id="UP000029733">
    <property type="component" value="Unassembled WGS sequence"/>
</dbReference>
<accession>A0A4U8TCU0</accession>
<reference evidence="1 2" key="1">
    <citation type="journal article" date="2014" name="Genome Announc.">
        <title>Draft genome sequences of eight enterohepatic helicobacter species isolated from both laboratory and wild rodents.</title>
        <authorList>
            <person name="Sheh A."/>
            <person name="Shen Z."/>
            <person name="Fox J.G."/>
        </authorList>
    </citation>
    <scope>NUCLEOTIDE SEQUENCE [LARGE SCALE GENOMIC DNA]</scope>
    <source>
        <strain evidence="1 2">MIT 09-6949</strain>
    </source>
</reference>
<keyword evidence="2" id="KW-1185">Reference proteome</keyword>
<evidence type="ECO:0000313" key="2">
    <source>
        <dbReference type="Proteomes" id="UP000029733"/>
    </source>
</evidence>
<dbReference type="AlphaFoldDB" id="A0A4U8TCU0"/>
<dbReference type="EMBL" id="JRPR02000001">
    <property type="protein sequence ID" value="TLD97775.1"/>
    <property type="molecule type" value="Genomic_DNA"/>
</dbReference>
<proteinExistence type="predicted"/>